<evidence type="ECO:0000256" key="1">
    <source>
        <dbReference type="ARBA" id="ARBA00006594"/>
    </source>
</evidence>
<keyword evidence="4" id="KW-1185">Reference proteome</keyword>
<organism evidence="3 4">
    <name type="scientific">Burkholderia multivorans (strain ATCC 17616 / 249)</name>
    <dbReference type="NCBI Taxonomy" id="395019"/>
    <lineage>
        <taxon>Bacteria</taxon>
        <taxon>Pseudomonadati</taxon>
        <taxon>Pseudomonadota</taxon>
        <taxon>Betaproteobacteria</taxon>
        <taxon>Burkholderiales</taxon>
        <taxon>Burkholderiaceae</taxon>
        <taxon>Burkholderia</taxon>
        <taxon>Burkholderia cepacia complex</taxon>
    </lineage>
</organism>
<proteinExistence type="inferred from homology"/>
<name>A0A0H3KVL0_BURM1</name>
<dbReference type="InterPro" id="IPR003356">
    <property type="entry name" value="DNA_methylase_A-5"/>
</dbReference>
<gene>
    <name evidence="3" type="ordered locus">BMULJ_05916</name>
</gene>
<dbReference type="GeneID" id="93168669"/>
<accession>A0A0H3KVL0</accession>
<dbReference type="AlphaFoldDB" id="A0A0H3KVL0"/>
<dbReference type="eggNOG" id="COG0286">
    <property type="taxonomic scope" value="Bacteria"/>
</dbReference>
<feature type="domain" description="DNA methylase adenine-specific" evidence="2">
    <location>
        <begin position="129"/>
        <end position="226"/>
    </location>
</feature>
<dbReference type="STRING" id="395019.BMULJ_05916"/>
<dbReference type="InterPro" id="IPR029063">
    <property type="entry name" value="SAM-dependent_MTases_sf"/>
</dbReference>
<reference evidence="3 4" key="1">
    <citation type="submission" date="2007-04" db="EMBL/GenBank/DDBJ databases">
        <title>Complete genome sequence of Burkholderia multivorans ATCC 17616.</title>
        <authorList>
            <person name="Ohtsubo Y."/>
            <person name="Yamashita A."/>
            <person name="Kurokawa K."/>
            <person name="Takami H."/>
            <person name="Yuhara S."/>
            <person name="Nishiyama E."/>
            <person name="Endo R."/>
            <person name="Miyazaki R."/>
            <person name="Ono A."/>
            <person name="Yano K."/>
            <person name="Ito M."/>
            <person name="Sota M."/>
            <person name="Yuji N."/>
            <person name="Hattori M."/>
            <person name="Tsuda M."/>
        </authorList>
    </citation>
    <scope>NUCLEOTIDE SEQUENCE [LARGE SCALE GENOMIC DNA]</scope>
    <source>
        <strain evidence="4">ATCC 17616 / 249</strain>
    </source>
</reference>
<dbReference type="Gene3D" id="3.40.50.150">
    <property type="entry name" value="Vaccinia Virus protein VP39"/>
    <property type="match status" value="1"/>
</dbReference>
<evidence type="ECO:0000313" key="3">
    <source>
        <dbReference type="EMBL" id="BAG47723.1"/>
    </source>
</evidence>
<evidence type="ECO:0000259" key="2">
    <source>
        <dbReference type="Pfam" id="PF02384"/>
    </source>
</evidence>
<sequence length="333" mass="36713">MSRKSAERKLVREADPHQAELVKLIKQFGYAHQPSVVFADFVEMAAIALSNSVDKPQFEPREKRYVEIARKYKPEELQLFARMFAELTLSFEHRLGVEEGLAPGDLPCPGNLTDVLGETYMTMGIGNDGAGQFFTPYSVSRLMAGIAIGDRSEAVERDGFMRMQEPACGAGGMVIATADALLSIGQNYQQTLHATCIDIDARCVHMTYLQLSMMHIPAIVVHGNALTMEVWGMWYTPAHILGGWRSKLRQRRQLDAMRKVLALDRSIAATDPGADPDPNGEMVCDSDVAVEPPVAVEAAATVHHVDSLSDLFDEAVERSKDSIFEAVDQLALF</sequence>
<dbReference type="KEGG" id="bmu:Bmul_5588"/>
<dbReference type="GO" id="GO:0008170">
    <property type="term" value="F:N-methyltransferase activity"/>
    <property type="evidence" value="ECO:0007669"/>
    <property type="project" value="InterPro"/>
</dbReference>
<protein>
    <recommendedName>
        <fullName evidence="2">DNA methylase adenine-specific domain-containing protein</fullName>
    </recommendedName>
</protein>
<comment type="similarity">
    <text evidence="1">Belongs to the N(4)/N(6)-methyltransferase family.</text>
</comment>
<dbReference type="Pfam" id="PF02384">
    <property type="entry name" value="N6_Mtase"/>
    <property type="match status" value="1"/>
</dbReference>
<dbReference type="PRINTS" id="PR00507">
    <property type="entry name" value="N12N6MTFRASE"/>
</dbReference>
<dbReference type="EMBL" id="AP009387">
    <property type="protein sequence ID" value="BAG47723.1"/>
    <property type="molecule type" value="Genomic_DNA"/>
</dbReference>
<dbReference type="SUPFAM" id="SSF53335">
    <property type="entry name" value="S-adenosyl-L-methionine-dependent methyltransferases"/>
    <property type="match status" value="1"/>
</dbReference>
<dbReference type="HOGENOM" id="CLU_072010_2_0_4"/>
<dbReference type="RefSeq" id="WP_012217986.1">
    <property type="nucleotide sequence ID" value="NC_010087.1"/>
</dbReference>
<evidence type="ECO:0000313" key="4">
    <source>
        <dbReference type="Proteomes" id="UP000008815"/>
    </source>
</evidence>
<dbReference type="Proteomes" id="UP000008815">
    <property type="component" value="Chromosome 3"/>
</dbReference>
<dbReference type="KEGG" id="bmj:BMULJ_05916"/>
<dbReference type="GO" id="GO:0003677">
    <property type="term" value="F:DNA binding"/>
    <property type="evidence" value="ECO:0007669"/>
    <property type="project" value="InterPro"/>
</dbReference>